<name>A0ABV8K1L9_9BACL</name>
<keyword evidence="11" id="KW-0902">Two-component regulatory system</keyword>
<dbReference type="SMART" id="SM00387">
    <property type="entry name" value="HATPase_c"/>
    <property type="match status" value="1"/>
</dbReference>
<keyword evidence="5 16" id="KW-0808">Transferase</keyword>
<comment type="subcellular location">
    <subcellularLocation>
        <location evidence="2">Cell membrane</location>
        <topology evidence="2">Multi-pass membrane protein</topology>
    </subcellularLocation>
</comment>
<evidence type="ECO:0000256" key="13">
    <source>
        <dbReference type="SAM" id="Coils"/>
    </source>
</evidence>
<accession>A0ABV8K1L9</accession>
<evidence type="ECO:0000256" key="8">
    <source>
        <dbReference type="ARBA" id="ARBA00022777"/>
    </source>
</evidence>
<keyword evidence="12 14" id="KW-0472">Membrane</keyword>
<keyword evidence="9" id="KW-0067">ATP-binding</keyword>
<dbReference type="Proteomes" id="UP001595715">
    <property type="component" value="Unassembled WGS sequence"/>
</dbReference>
<keyword evidence="10 14" id="KW-1133">Transmembrane helix</keyword>
<keyword evidence="6 14" id="KW-0812">Transmembrane</keyword>
<evidence type="ECO:0000256" key="6">
    <source>
        <dbReference type="ARBA" id="ARBA00022692"/>
    </source>
</evidence>
<dbReference type="InterPro" id="IPR050351">
    <property type="entry name" value="BphY/WalK/GraS-like"/>
</dbReference>
<gene>
    <name evidence="16" type="ORF">ACFOZ8_07445</name>
</gene>
<dbReference type="EC" id="2.7.13.3" evidence="3"/>
<dbReference type="PANTHER" id="PTHR45453:SF2">
    <property type="entry name" value="HISTIDINE KINASE"/>
    <property type="match status" value="1"/>
</dbReference>
<feature type="domain" description="Histidine kinase" evidence="15">
    <location>
        <begin position="116"/>
        <end position="321"/>
    </location>
</feature>
<evidence type="ECO:0000256" key="11">
    <source>
        <dbReference type="ARBA" id="ARBA00023012"/>
    </source>
</evidence>
<keyword evidence="17" id="KW-1185">Reference proteome</keyword>
<dbReference type="PROSITE" id="PS50109">
    <property type="entry name" value="HIS_KIN"/>
    <property type="match status" value="1"/>
</dbReference>
<evidence type="ECO:0000256" key="1">
    <source>
        <dbReference type="ARBA" id="ARBA00000085"/>
    </source>
</evidence>
<sequence>MKFRRFLAYERPYLFALLAVVAVVTLVFMTDPGVLWRWSTVLYACALALIIAAGFTLYRFALSASAIRHMDDEETRPLSMEAAAYREAMERMERRHIQALNEAKAQQREHYNFIVSWFHEIKTPISVLRLMQQTQIDPASLEEELARIEHYVDQALYYAKLDSFSQDYEIGEVALASFMKGIVRRHAKTFISRKIRIDLRMEPSLSVQSDPKWLQFIADQVLTNSLKYTAENGEIVISTRVFAQEKQLVIRDNGIGIEAKDLPRVFNRGFSGTNGRQTQAKSTGMGLYLAQELSNRLGHYMTCSSVAGAYTEMVIHFPKHHDVHWSMRRVAIAEEND</sequence>
<dbReference type="PANTHER" id="PTHR45453">
    <property type="entry name" value="PHOSPHATE REGULON SENSOR PROTEIN PHOR"/>
    <property type="match status" value="1"/>
</dbReference>
<reference evidence="17" key="1">
    <citation type="journal article" date="2019" name="Int. J. Syst. Evol. Microbiol.">
        <title>The Global Catalogue of Microorganisms (GCM) 10K type strain sequencing project: providing services to taxonomists for standard genome sequencing and annotation.</title>
        <authorList>
            <consortium name="The Broad Institute Genomics Platform"/>
            <consortium name="The Broad Institute Genome Sequencing Center for Infectious Disease"/>
            <person name="Wu L."/>
            <person name="Ma J."/>
        </authorList>
    </citation>
    <scope>NUCLEOTIDE SEQUENCE [LARGE SCALE GENOMIC DNA]</scope>
    <source>
        <strain evidence="17">IBRC-M 10987</strain>
    </source>
</reference>
<comment type="caution">
    <text evidence="16">The sequence shown here is derived from an EMBL/GenBank/DDBJ whole genome shotgun (WGS) entry which is preliminary data.</text>
</comment>
<comment type="catalytic activity">
    <reaction evidence="1">
        <text>ATP + protein L-histidine = ADP + protein N-phospho-L-histidine.</text>
        <dbReference type="EC" id="2.7.13.3"/>
    </reaction>
</comment>
<proteinExistence type="predicted"/>
<keyword evidence="8 16" id="KW-0418">Kinase</keyword>
<evidence type="ECO:0000256" key="5">
    <source>
        <dbReference type="ARBA" id="ARBA00022679"/>
    </source>
</evidence>
<evidence type="ECO:0000256" key="12">
    <source>
        <dbReference type="ARBA" id="ARBA00023136"/>
    </source>
</evidence>
<evidence type="ECO:0000313" key="17">
    <source>
        <dbReference type="Proteomes" id="UP001595715"/>
    </source>
</evidence>
<dbReference type="InterPro" id="IPR003594">
    <property type="entry name" value="HATPase_dom"/>
</dbReference>
<dbReference type="CDD" id="cd00082">
    <property type="entry name" value="HisKA"/>
    <property type="match status" value="1"/>
</dbReference>
<dbReference type="SUPFAM" id="SSF47384">
    <property type="entry name" value="Homodimeric domain of signal transducing histidine kinase"/>
    <property type="match status" value="1"/>
</dbReference>
<evidence type="ECO:0000259" key="15">
    <source>
        <dbReference type="PROSITE" id="PS50109"/>
    </source>
</evidence>
<dbReference type="GO" id="GO:0004673">
    <property type="term" value="F:protein histidine kinase activity"/>
    <property type="evidence" value="ECO:0007669"/>
    <property type="project" value="UniProtKB-EC"/>
</dbReference>
<dbReference type="SUPFAM" id="SSF55874">
    <property type="entry name" value="ATPase domain of HSP90 chaperone/DNA topoisomerase II/histidine kinase"/>
    <property type="match status" value="1"/>
</dbReference>
<keyword evidence="7" id="KW-0547">Nucleotide-binding</keyword>
<dbReference type="Pfam" id="PF02518">
    <property type="entry name" value="HATPase_c"/>
    <property type="match status" value="1"/>
</dbReference>
<dbReference type="Gene3D" id="3.30.565.10">
    <property type="entry name" value="Histidine kinase-like ATPase, C-terminal domain"/>
    <property type="match status" value="1"/>
</dbReference>
<dbReference type="InterPro" id="IPR036890">
    <property type="entry name" value="HATPase_C_sf"/>
</dbReference>
<evidence type="ECO:0000256" key="4">
    <source>
        <dbReference type="ARBA" id="ARBA00022475"/>
    </source>
</evidence>
<dbReference type="InterPro" id="IPR036097">
    <property type="entry name" value="HisK_dim/P_sf"/>
</dbReference>
<evidence type="ECO:0000313" key="16">
    <source>
        <dbReference type="EMBL" id="MFC4099485.1"/>
    </source>
</evidence>
<evidence type="ECO:0000256" key="9">
    <source>
        <dbReference type="ARBA" id="ARBA00022840"/>
    </source>
</evidence>
<dbReference type="InterPro" id="IPR005467">
    <property type="entry name" value="His_kinase_dom"/>
</dbReference>
<feature type="transmembrane region" description="Helical" evidence="14">
    <location>
        <begin position="41"/>
        <end position="61"/>
    </location>
</feature>
<protein>
    <recommendedName>
        <fullName evidence="3">histidine kinase</fullName>
        <ecNumber evidence="3">2.7.13.3</ecNumber>
    </recommendedName>
</protein>
<dbReference type="EMBL" id="JBHSAM010000020">
    <property type="protein sequence ID" value="MFC4099485.1"/>
    <property type="molecule type" value="Genomic_DNA"/>
</dbReference>
<evidence type="ECO:0000256" key="14">
    <source>
        <dbReference type="SAM" id="Phobius"/>
    </source>
</evidence>
<dbReference type="RefSeq" id="WP_377718181.1">
    <property type="nucleotide sequence ID" value="NZ_JBHSAM010000020.1"/>
</dbReference>
<keyword evidence="13" id="KW-0175">Coiled coil</keyword>
<evidence type="ECO:0000256" key="2">
    <source>
        <dbReference type="ARBA" id="ARBA00004651"/>
    </source>
</evidence>
<evidence type="ECO:0000256" key="10">
    <source>
        <dbReference type="ARBA" id="ARBA00022989"/>
    </source>
</evidence>
<dbReference type="InterPro" id="IPR003661">
    <property type="entry name" value="HisK_dim/P_dom"/>
</dbReference>
<evidence type="ECO:0000256" key="7">
    <source>
        <dbReference type="ARBA" id="ARBA00022741"/>
    </source>
</evidence>
<feature type="coiled-coil region" evidence="13">
    <location>
        <begin position="82"/>
        <end position="109"/>
    </location>
</feature>
<organism evidence="16 17">
    <name type="scientific">Paenibacillus xanthanilyticus</name>
    <dbReference type="NCBI Taxonomy" id="1783531"/>
    <lineage>
        <taxon>Bacteria</taxon>
        <taxon>Bacillati</taxon>
        <taxon>Bacillota</taxon>
        <taxon>Bacilli</taxon>
        <taxon>Bacillales</taxon>
        <taxon>Paenibacillaceae</taxon>
        <taxon>Paenibacillus</taxon>
    </lineage>
</organism>
<keyword evidence="4" id="KW-1003">Cell membrane</keyword>
<evidence type="ECO:0000256" key="3">
    <source>
        <dbReference type="ARBA" id="ARBA00012438"/>
    </source>
</evidence>
<feature type="transmembrane region" description="Helical" evidence="14">
    <location>
        <begin position="12"/>
        <end position="29"/>
    </location>
</feature>